<dbReference type="GeneID" id="93876252"/>
<dbReference type="RefSeq" id="WP_012460559.1">
    <property type="nucleotide sequence ID" value="NC_010741.1"/>
</dbReference>
<reference evidence="2 3" key="1">
    <citation type="journal article" date="2008" name="BMC Microbiol.">
        <title>Complete genome sequence of Treponema pallidum ssp. pallidum strain SS14 determined with oligonucleotide arrays.</title>
        <authorList>
            <person name="Matejkova P."/>
            <person name="Strouhal M."/>
            <person name="Smajs D."/>
            <person name="Norris S.J."/>
            <person name="Palzkill T."/>
            <person name="Petrosino J.F."/>
            <person name="Sodergren E."/>
            <person name="Norton J.E."/>
            <person name="Singh J."/>
            <person name="Richmond T.A."/>
            <person name="Molla M.N."/>
            <person name="Albert T.J."/>
            <person name="Weinstock G.M."/>
        </authorList>
    </citation>
    <scope>NUCLEOTIDE SEQUENCE [LARGE SCALE GENOMIC DNA]</scope>
    <source>
        <strain evidence="2 3">SS14</strain>
    </source>
</reference>
<feature type="compositionally biased region" description="Low complexity" evidence="1">
    <location>
        <begin position="301"/>
        <end position="318"/>
    </location>
</feature>
<dbReference type="KEGG" id="tpp:TPASS_0486"/>
<feature type="compositionally biased region" description="Low complexity" evidence="1">
    <location>
        <begin position="234"/>
        <end position="253"/>
    </location>
</feature>
<dbReference type="PATRIC" id="fig|455434.6.peg.485"/>
<sequence>MKNVLPMCAVLGAGCLFALEVDRRELERANATVEFENFAGTHTDVDSAAAIRRIGEGLASALRGGVAGDRARYALIHAVGPHTTNGFDADILIIGAQARVDHIDNIREIVAAYLSAAYGYRLQDARTIATFTTVYNAVYRADLPTFKARYKGVVTAHLSPEHVGIARRFDQWPGKTQLVIPLSGHSDALSAVDTGAISDKRVVERLREDPDKNVDLRRDMIDLKEREAQEGTRRAQQLAQQSQQAQERAAELSTQAQRAQAHADKTRREAQQAQQAAQNSPDPARTQEAKEKERVAERAQQEAQQAAHTAQKATEQAESLAREARSQEQRAQQKSAEAQRERLEVAGDMQRMMNAGRAKATHGAQEARESVTPCYGLKVVDAQHLLSEIVLVDPKTEAPLRSSSLRTVRNRLLYSEPHALVAIADTTGNGTVRLVHIDPKTLEVTKESTQRIAAQSFLLREEEHYYAVIDENGSHFLGRFTKNLELTTRSAAQVTPYTAVTVTPRGIMVQTKEKGMALLHTRTLADALPRT</sequence>
<proteinExistence type="predicted"/>
<accession>A0A0H3BKL3</accession>
<organism evidence="2 3">
    <name type="scientific">Treponema pallidum subsp. pallidum (strain SS14)</name>
    <dbReference type="NCBI Taxonomy" id="455434"/>
    <lineage>
        <taxon>Bacteria</taxon>
        <taxon>Pseudomonadati</taxon>
        <taxon>Spirochaetota</taxon>
        <taxon>Spirochaetia</taxon>
        <taxon>Spirochaetales</taxon>
        <taxon>Treponemataceae</taxon>
        <taxon>Treponema</taxon>
    </lineage>
</organism>
<dbReference type="InterPro" id="IPR007926">
    <property type="entry name" value="Borrelia_P83"/>
</dbReference>
<name>A0A0H3BKL3_TREPS</name>
<evidence type="ECO:0000313" key="2">
    <source>
        <dbReference type="EMBL" id="ACD70910.1"/>
    </source>
</evidence>
<feature type="compositionally biased region" description="Basic and acidic residues" evidence="1">
    <location>
        <begin position="261"/>
        <end position="270"/>
    </location>
</feature>
<dbReference type="EMBL" id="CP000805">
    <property type="protein sequence ID" value="ACD70910.1"/>
    <property type="molecule type" value="Genomic_DNA"/>
</dbReference>
<evidence type="ECO:0000313" key="3">
    <source>
        <dbReference type="Proteomes" id="UP000001202"/>
    </source>
</evidence>
<dbReference type="PROSITE" id="PS51257">
    <property type="entry name" value="PROKAR_LIPOPROTEIN"/>
    <property type="match status" value="1"/>
</dbReference>
<feature type="region of interest" description="Disordered" evidence="1">
    <location>
        <begin position="227"/>
        <end position="340"/>
    </location>
</feature>
<dbReference type="AlphaFoldDB" id="A0A0H3BKL3"/>
<gene>
    <name evidence="2" type="ordered locus">TPASS_0486</name>
</gene>
<feature type="compositionally biased region" description="Basic and acidic residues" evidence="1">
    <location>
        <begin position="285"/>
        <end position="300"/>
    </location>
</feature>
<evidence type="ECO:0000256" key="1">
    <source>
        <dbReference type="SAM" id="MobiDB-lite"/>
    </source>
</evidence>
<dbReference type="Pfam" id="PF05262">
    <property type="entry name" value="Borrelia_P83"/>
    <property type="match status" value="1"/>
</dbReference>
<protein>
    <submittedName>
        <fullName evidence="2">Antigen, p83/100</fullName>
    </submittedName>
</protein>
<dbReference type="Proteomes" id="UP000001202">
    <property type="component" value="Chromosome"/>
</dbReference>